<dbReference type="RefSeq" id="WP_041896152.1">
    <property type="nucleotide sequence ID" value="NZ_CP010086.2"/>
</dbReference>
<feature type="region of interest" description="Disordered" evidence="1">
    <location>
        <begin position="427"/>
        <end position="462"/>
    </location>
</feature>
<evidence type="ECO:0008006" key="4">
    <source>
        <dbReference type="Google" id="ProtNLM"/>
    </source>
</evidence>
<proteinExistence type="predicted"/>
<protein>
    <recommendedName>
        <fullName evidence="4">Phage portal protein</fullName>
    </recommendedName>
</protein>
<dbReference type="AlphaFoldDB" id="A0A0B5QPQ4"/>
<gene>
    <name evidence="2" type="ORF">LF65_02272</name>
</gene>
<dbReference type="Proteomes" id="UP000031866">
    <property type="component" value="Chromosome"/>
</dbReference>
<dbReference type="KEGG" id="cbei:LF65_02272"/>
<dbReference type="InterPro" id="IPR006428">
    <property type="entry name" value="Portal_SPP1-type"/>
</dbReference>
<dbReference type="Pfam" id="PF05133">
    <property type="entry name" value="SPP1_portal"/>
    <property type="match status" value="1"/>
</dbReference>
<accession>A0A0B5QPQ4</accession>
<dbReference type="InterPro" id="IPR021145">
    <property type="entry name" value="Portal_protein_SPP1_Gp6-like"/>
</dbReference>
<dbReference type="STRING" id="1520.LF65_02272"/>
<evidence type="ECO:0000256" key="1">
    <source>
        <dbReference type="SAM" id="MobiDB-lite"/>
    </source>
</evidence>
<evidence type="ECO:0000313" key="2">
    <source>
        <dbReference type="EMBL" id="AJG98858.1"/>
    </source>
</evidence>
<reference evidence="3" key="1">
    <citation type="submission" date="2014-12" db="EMBL/GenBank/DDBJ databases">
        <title>Genome sequence of Clostridium beijerinckii strain 59B.</title>
        <authorList>
            <person name="Little G.T."/>
            <person name="Minton N.P."/>
        </authorList>
    </citation>
    <scope>NUCLEOTIDE SEQUENCE [LARGE SCALE GENOMIC DNA]</scope>
    <source>
        <strain evidence="3">59B</strain>
    </source>
</reference>
<dbReference type="EMBL" id="CP010086">
    <property type="protein sequence ID" value="AJG98858.1"/>
    <property type="molecule type" value="Genomic_DNA"/>
</dbReference>
<name>A0A0B5QPQ4_CLOBE</name>
<sequence length="462" mass="53072">MAIIKDRDLLNEDGSVPIELLTKCIENHLAMIDRFDLLNKYYDGKHKILNRTLSNDKLPNNKIVANHAQYISDMATGYVFGVPVSYTGNGDKELNDLFTNIDEDGHNNDLALDMSIFGVAYELMYMSDEEVPTPELAIISPRNAFLVADNTVKHKPMFAVTYYEKRDISDTLKGYNVNVYTDKEILYYFFNDLSSTAPKEIDLDEHFFGEVPIIEYQNNKKLRGDFEGVITLIDAYNLLQSDRVNDKEQVVDALLAIIGASLGDDEEEMTKTAKLLKEMKIIELPPDGDAKWLVKQLNETEIEVLKKALKDDIHEFSKVPCLTDENFVGNSSGIAMKYKLFGMEQLGKTKERYFKRGLRQRLKLIENVQKIKAKDFKANDIDITMKRSLPVDDELLAKIAQETEGFISWETRVKRYDPDIDVEAERKRLDEENQKNMEQKQKAFGSYDFKNVGNNKEDDLDE</sequence>
<dbReference type="NCBIfam" id="TIGR01538">
    <property type="entry name" value="portal_SPP1"/>
    <property type="match status" value="1"/>
</dbReference>
<feature type="compositionally biased region" description="Basic and acidic residues" evidence="1">
    <location>
        <begin position="427"/>
        <end position="441"/>
    </location>
</feature>
<organism evidence="2 3">
    <name type="scientific">Clostridium beijerinckii</name>
    <name type="common">Clostridium MP</name>
    <dbReference type="NCBI Taxonomy" id="1520"/>
    <lineage>
        <taxon>Bacteria</taxon>
        <taxon>Bacillati</taxon>
        <taxon>Bacillota</taxon>
        <taxon>Clostridia</taxon>
        <taxon>Eubacteriales</taxon>
        <taxon>Clostridiaceae</taxon>
        <taxon>Clostridium</taxon>
    </lineage>
</organism>
<evidence type="ECO:0000313" key="3">
    <source>
        <dbReference type="Proteomes" id="UP000031866"/>
    </source>
</evidence>
<dbReference type="OrthoDB" id="1697867at2"/>